<sequence length="447" mass="47696">MSPEFLTVAMFGTLIVAVALGHPLAYTLAGVATLFGLIDNGFNVPMLFNMFANNCWGVMDNYVLVAIPLFIFMAQLLDRSKVAEKLFESLYIVLGSLKGGLGLAVVVVCTVFAATTGIIGASVVAMGLLATPALLDKGYDKGLTSGIICAAGTLGILIPPSIMMVVYGGLTGLKETSVGNLFAGAVIPGLILSGLYFLYILIRCTINPKDGPPISKEEARKWTAAQKWAMTLKSLVPPLALIFMVMGTILGGVATPTEAAGLGALGAFILALANRQLTWQVLKEASYATLRTTAMVMMLFIGGKFFSSVFLSMGGGDVVADLLIGSGLSTWAVIAIMMLIVFIMGMFVDWAAILLVTVPIFMPIVLELDVDPLWFSMLMCVNLQTSFLTPPFGYALFYFAGVAPKGYDMMVIYRGILPFVLLQLIGLTLMALFPQTITWLPSLFFGS</sequence>
<feature type="transmembrane region" description="Helical" evidence="7">
    <location>
        <begin position="259"/>
        <end position="277"/>
    </location>
</feature>
<dbReference type="InterPro" id="IPR004681">
    <property type="entry name" value="TRAP_DctM"/>
</dbReference>
<dbReference type="Proteomes" id="UP000184076">
    <property type="component" value="Unassembled WGS sequence"/>
</dbReference>
<keyword evidence="6 7" id="KW-0472">Membrane</keyword>
<evidence type="ECO:0000256" key="5">
    <source>
        <dbReference type="ARBA" id="ARBA00022989"/>
    </source>
</evidence>
<feature type="transmembrane region" description="Helical" evidence="7">
    <location>
        <begin position="350"/>
        <end position="368"/>
    </location>
</feature>
<dbReference type="PANTHER" id="PTHR33362:SF7">
    <property type="entry name" value="SLL1103 PROTEIN"/>
    <property type="match status" value="1"/>
</dbReference>
<evidence type="ECO:0000259" key="8">
    <source>
        <dbReference type="Pfam" id="PF06808"/>
    </source>
</evidence>
<feature type="transmembrane region" description="Helical" evidence="7">
    <location>
        <begin position="289"/>
        <end position="310"/>
    </location>
</feature>
<name>A0A1M4ZL21_9BACT</name>
<evidence type="ECO:0000256" key="6">
    <source>
        <dbReference type="ARBA" id="ARBA00023136"/>
    </source>
</evidence>
<evidence type="ECO:0000313" key="10">
    <source>
        <dbReference type="Proteomes" id="UP000184076"/>
    </source>
</evidence>
<evidence type="ECO:0000256" key="3">
    <source>
        <dbReference type="ARBA" id="ARBA00022519"/>
    </source>
</evidence>
<dbReference type="GO" id="GO:0005886">
    <property type="term" value="C:plasma membrane"/>
    <property type="evidence" value="ECO:0007669"/>
    <property type="project" value="UniProtKB-SubCell"/>
</dbReference>
<dbReference type="NCBIfam" id="TIGR00786">
    <property type="entry name" value="dctM"/>
    <property type="match status" value="1"/>
</dbReference>
<feature type="transmembrane region" description="Helical" evidence="7">
    <location>
        <begin position="182"/>
        <end position="202"/>
    </location>
</feature>
<protein>
    <submittedName>
        <fullName evidence="9">TRAP transporter, DctM subunit</fullName>
    </submittedName>
</protein>
<keyword evidence="3" id="KW-0997">Cell inner membrane</keyword>
<dbReference type="InterPro" id="IPR010656">
    <property type="entry name" value="DctM"/>
</dbReference>
<feature type="transmembrane region" description="Helical" evidence="7">
    <location>
        <begin position="235"/>
        <end position="253"/>
    </location>
</feature>
<evidence type="ECO:0000256" key="2">
    <source>
        <dbReference type="ARBA" id="ARBA00022475"/>
    </source>
</evidence>
<keyword evidence="2" id="KW-1003">Cell membrane</keyword>
<proteinExistence type="predicted"/>
<dbReference type="EMBL" id="FQVB01000012">
    <property type="protein sequence ID" value="SHF18701.1"/>
    <property type="molecule type" value="Genomic_DNA"/>
</dbReference>
<reference evidence="10" key="1">
    <citation type="submission" date="2016-11" db="EMBL/GenBank/DDBJ databases">
        <authorList>
            <person name="Varghese N."/>
            <person name="Submissions S."/>
        </authorList>
    </citation>
    <scope>NUCLEOTIDE SEQUENCE [LARGE SCALE GENOMIC DNA]</scope>
    <source>
        <strain evidence="10">DSM 9756</strain>
    </source>
</reference>
<feature type="transmembrane region" description="Helical" evidence="7">
    <location>
        <begin position="322"/>
        <end position="343"/>
    </location>
</feature>
<dbReference type="RefSeq" id="WP_073038370.1">
    <property type="nucleotide sequence ID" value="NZ_FQVB01000012.1"/>
</dbReference>
<dbReference type="OrthoDB" id="9785600at2"/>
<evidence type="ECO:0000256" key="7">
    <source>
        <dbReference type="SAM" id="Phobius"/>
    </source>
</evidence>
<keyword evidence="4 7" id="KW-0812">Transmembrane</keyword>
<evidence type="ECO:0000313" key="9">
    <source>
        <dbReference type="EMBL" id="SHF18701.1"/>
    </source>
</evidence>
<evidence type="ECO:0000256" key="1">
    <source>
        <dbReference type="ARBA" id="ARBA00004429"/>
    </source>
</evidence>
<dbReference type="AlphaFoldDB" id="A0A1M4ZL21"/>
<gene>
    <name evidence="9" type="ORF">SAMN02745206_01497</name>
</gene>
<organism evidence="9 10">
    <name type="scientific">Desulfacinum infernum DSM 9756</name>
    <dbReference type="NCBI Taxonomy" id="1121391"/>
    <lineage>
        <taxon>Bacteria</taxon>
        <taxon>Pseudomonadati</taxon>
        <taxon>Thermodesulfobacteriota</taxon>
        <taxon>Syntrophobacteria</taxon>
        <taxon>Syntrophobacterales</taxon>
        <taxon>Syntrophobacteraceae</taxon>
        <taxon>Desulfacinum</taxon>
    </lineage>
</organism>
<dbReference type="PIRSF" id="PIRSF006066">
    <property type="entry name" value="HI0050"/>
    <property type="match status" value="1"/>
</dbReference>
<dbReference type="GO" id="GO:0022857">
    <property type="term" value="F:transmembrane transporter activity"/>
    <property type="evidence" value="ECO:0007669"/>
    <property type="project" value="TreeGrafter"/>
</dbReference>
<feature type="transmembrane region" description="Helical" evidence="7">
    <location>
        <begin position="56"/>
        <end position="77"/>
    </location>
</feature>
<comment type="subcellular location">
    <subcellularLocation>
        <location evidence="1">Cell inner membrane</location>
        <topology evidence="1">Multi-pass membrane protein</topology>
    </subcellularLocation>
</comment>
<keyword evidence="10" id="KW-1185">Reference proteome</keyword>
<dbReference type="Pfam" id="PF06808">
    <property type="entry name" value="DctM"/>
    <property type="match status" value="1"/>
</dbReference>
<dbReference type="PANTHER" id="PTHR33362">
    <property type="entry name" value="SIALIC ACID TRAP TRANSPORTER PERMEASE PROTEIN SIAT-RELATED"/>
    <property type="match status" value="1"/>
</dbReference>
<feature type="transmembrane region" description="Helical" evidence="7">
    <location>
        <begin position="374"/>
        <end position="399"/>
    </location>
</feature>
<dbReference type="STRING" id="1121391.SAMN02745206_01497"/>
<feature type="transmembrane region" description="Helical" evidence="7">
    <location>
        <begin position="147"/>
        <end position="170"/>
    </location>
</feature>
<keyword evidence="5 7" id="KW-1133">Transmembrane helix</keyword>
<evidence type="ECO:0000256" key="4">
    <source>
        <dbReference type="ARBA" id="ARBA00022692"/>
    </source>
</evidence>
<feature type="domain" description="TRAP C4-dicarboxylate transport system permease DctM subunit" evidence="8">
    <location>
        <begin position="11"/>
        <end position="435"/>
    </location>
</feature>
<feature type="transmembrane region" description="Helical" evidence="7">
    <location>
        <begin position="411"/>
        <end position="433"/>
    </location>
</feature>
<accession>A0A1M4ZL21</accession>